<feature type="transmembrane region" description="Helical" evidence="2">
    <location>
        <begin position="115"/>
        <end position="136"/>
    </location>
</feature>
<sequence>MNMTNTPRSAEPAGASRGTAASRAQRRSWPVLLGADLVLITIFAALGRQSHEHGLAVTGILLTALPFILTCLAAWAVMRAWRRPGQLWPAGVVIWLSTVAAGLGIRALAGGGTAPSFQLVTLLVLGAFLLGHRLVWHVVSRRGAQNPRPERIN</sequence>
<keyword evidence="2" id="KW-1133">Transmembrane helix</keyword>
<accession>A0A9X1M4U9</accession>
<name>A0A9X1M4U9_9MICC</name>
<dbReference type="RefSeq" id="WP_227927782.1">
    <property type="nucleotide sequence ID" value="NZ_JAJFZT010000001.1"/>
</dbReference>
<feature type="region of interest" description="Disordered" evidence="1">
    <location>
        <begin position="1"/>
        <end position="22"/>
    </location>
</feature>
<evidence type="ECO:0000313" key="4">
    <source>
        <dbReference type="Proteomes" id="UP001155145"/>
    </source>
</evidence>
<proteinExistence type="predicted"/>
<dbReference type="EMBL" id="JAJFZT010000001">
    <property type="protein sequence ID" value="MCC3271443.1"/>
    <property type="molecule type" value="Genomic_DNA"/>
</dbReference>
<feature type="transmembrane region" description="Helical" evidence="2">
    <location>
        <begin position="29"/>
        <end position="47"/>
    </location>
</feature>
<keyword evidence="2" id="KW-0472">Membrane</keyword>
<feature type="transmembrane region" description="Helical" evidence="2">
    <location>
        <begin position="87"/>
        <end position="109"/>
    </location>
</feature>
<feature type="transmembrane region" description="Helical" evidence="2">
    <location>
        <begin position="53"/>
        <end position="75"/>
    </location>
</feature>
<gene>
    <name evidence="3" type="ORF">LJ755_01690</name>
</gene>
<feature type="compositionally biased region" description="Low complexity" evidence="1">
    <location>
        <begin position="13"/>
        <end position="22"/>
    </location>
</feature>
<protein>
    <submittedName>
        <fullName evidence="3">DUF3054 domain-containing protein</fullName>
    </submittedName>
</protein>
<organism evidence="3 4">
    <name type="scientific">Arthrobacter zhangbolii</name>
    <dbReference type="NCBI Taxonomy" id="2886936"/>
    <lineage>
        <taxon>Bacteria</taxon>
        <taxon>Bacillati</taxon>
        <taxon>Actinomycetota</taxon>
        <taxon>Actinomycetes</taxon>
        <taxon>Micrococcales</taxon>
        <taxon>Micrococcaceae</taxon>
        <taxon>Arthrobacter</taxon>
    </lineage>
</organism>
<keyword evidence="2" id="KW-0812">Transmembrane</keyword>
<evidence type="ECO:0000256" key="1">
    <source>
        <dbReference type="SAM" id="MobiDB-lite"/>
    </source>
</evidence>
<dbReference type="Proteomes" id="UP001155145">
    <property type="component" value="Unassembled WGS sequence"/>
</dbReference>
<dbReference type="InterPro" id="IPR021414">
    <property type="entry name" value="DUF3054"/>
</dbReference>
<evidence type="ECO:0000313" key="3">
    <source>
        <dbReference type="EMBL" id="MCC3271443.1"/>
    </source>
</evidence>
<dbReference type="AlphaFoldDB" id="A0A9X1M4U9"/>
<reference evidence="3" key="1">
    <citation type="submission" date="2021-10" db="EMBL/GenBank/DDBJ databases">
        <title>Novel species in genus Arthrobacter.</title>
        <authorList>
            <person name="Liu Y."/>
        </authorList>
    </citation>
    <scope>NUCLEOTIDE SEQUENCE</scope>
    <source>
        <strain evidence="3">Zg-Y462</strain>
    </source>
</reference>
<comment type="caution">
    <text evidence="3">The sequence shown here is derived from an EMBL/GenBank/DDBJ whole genome shotgun (WGS) entry which is preliminary data.</text>
</comment>
<evidence type="ECO:0000256" key="2">
    <source>
        <dbReference type="SAM" id="Phobius"/>
    </source>
</evidence>
<dbReference type="Pfam" id="PF11255">
    <property type="entry name" value="DUF3054"/>
    <property type="match status" value="1"/>
</dbReference>